<comment type="caution">
    <text evidence="1">The sequence shown here is derived from an EMBL/GenBank/DDBJ whole genome shotgun (WGS) entry which is preliminary data.</text>
</comment>
<protein>
    <submittedName>
        <fullName evidence="1">Uncharacterized protein</fullName>
    </submittedName>
</protein>
<accession>A0A3N4UCL6</accession>
<organism evidence="1 2">
    <name type="scientific">Tibeticola sediminis</name>
    <dbReference type="NCBI Taxonomy" id="1917811"/>
    <lineage>
        <taxon>Bacteria</taxon>
        <taxon>Pseudomonadati</taxon>
        <taxon>Pseudomonadota</taxon>
        <taxon>Betaproteobacteria</taxon>
        <taxon>Burkholderiales</taxon>
        <taxon>Comamonadaceae</taxon>
        <taxon>Tibeticola</taxon>
    </lineage>
</organism>
<dbReference type="Proteomes" id="UP000272193">
    <property type="component" value="Unassembled WGS sequence"/>
</dbReference>
<proteinExistence type="predicted"/>
<name>A0A3N4UCL6_9BURK</name>
<sequence>MDVLLLLLLAGAGLQLVNRQQQRTRVQLLAESFAPLDIQRLTETLLRGYLSALDLPVGEPRETRWRQLIPLEQALAERLSQFAAAFGARSATETRVSTLPLALPAAHRWWPTASFDLRRAFDIHARGLQRALQVDGGAPTRDRAYTLMAELLLLQFSCHWFCRSRAVATARLVALHQTTPAEVLAAVTPATREDYLALTGLRIA</sequence>
<keyword evidence="2" id="KW-1185">Reference proteome</keyword>
<evidence type="ECO:0000313" key="1">
    <source>
        <dbReference type="EMBL" id="RPE64921.1"/>
    </source>
</evidence>
<dbReference type="EMBL" id="RKQL01000005">
    <property type="protein sequence ID" value="RPE64921.1"/>
    <property type="molecule type" value="Genomic_DNA"/>
</dbReference>
<dbReference type="RefSeq" id="WP_124223311.1">
    <property type="nucleotide sequence ID" value="NZ_RKQL01000005.1"/>
</dbReference>
<dbReference type="AlphaFoldDB" id="A0A3N4UCL6"/>
<gene>
    <name evidence="1" type="ORF">EDC62_2043</name>
</gene>
<evidence type="ECO:0000313" key="2">
    <source>
        <dbReference type="Proteomes" id="UP000272193"/>
    </source>
</evidence>
<dbReference type="OrthoDB" id="8654508at2"/>
<reference evidence="1 2" key="1">
    <citation type="submission" date="2018-11" db="EMBL/GenBank/DDBJ databases">
        <title>Genomic Encyclopedia of Type Strains, Phase IV (KMG-IV): sequencing the most valuable type-strain genomes for metagenomic binning, comparative biology and taxonomic classification.</title>
        <authorList>
            <person name="Goeker M."/>
        </authorList>
    </citation>
    <scope>NUCLEOTIDE SEQUENCE [LARGE SCALE GENOMIC DNA]</scope>
    <source>
        <strain evidence="1 2">DSM 101684</strain>
    </source>
</reference>